<accession>A0A6L3Z4P7</accession>
<evidence type="ECO:0000256" key="1">
    <source>
        <dbReference type="SAM" id="MobiDB-lite"/>
    </source>
</evidence>
<dbReference type="CDD" id="cd00090">
    <property type="entry name" value="HTH_ARSR"/>
    <property type="match status" value="1"/>
</dbReference>
<dbReference type="InterPro" id="IPR011991">
    <property type="entry name" value="ArsR-like_HTH"/>
</dbReference>
<feature type="region of interest" description="Disordered" evidence="1">
    <location>
        <begin position="67"/>
        <end position="88"/>
    </location>
</feature>
<reference evidence="2 3" key="1">
    <citation type="submission" date="2019-09" db="EMBL/GenBank/DDBJ databases">
        <title>Taxonomic organization of the family Brucellaceae based on a phylogenomic approach.</title>
        <authorList>
            <person name="Leclercq S."/>
            <person name="Cloeckaert A."/>
            <person name="Zygmunt M.S."/>
        </authorList>
    </citation>
    <scope>NUCLEOTIDE SEQUENCE [LARGE SCALE GENOMIC DNA]</scope>
    <source>
        <strain evidence="2 3">LMG 3313</strain>
    </source>
</reference>
<dbReference type="GO" id="GO:0006355">
    <property type="term" value="P:regulation of DNA-templated transcription"/>
    <property type="evidence" value="ECO:0007669"/>
    <property type="project" value="UniProtKB-ARBA"/>
</dbReference>
<comment type="caution">
    <text evidence="2">The sequence shown here is derived from an EMBL/GenBank/DDBJ whole genome shotgun (WGS) entry which is preliminary data.</text>
</comment>
<organism evidence="2 3">
    <name type="scientific">Brucella anthropi</name>
    <name type="common">Ochrobactrum anthropi</name>
    <dbReference type="NCBI Taxonomy" id="529"/>
    <lineage>
        <taxon>Bacteria</taxon>
        <taxon>Pseudomonadati</taxon>
        <taxon>Pseudomonadota</taxon>
        <taxon>Alphaproteobacteria</taxon>
        <taxon>Hyphomicrobiales</taxon>
        <taxon>Brucellaceae</taxon>
        <taxon>Brucella/Ochrobactrum group</taxon>
        <taxon>Brucella</taxon>
    </lineage>
</organism>
<dbReference type="AlphaFoldDB" id="A0A6L3Z4P7"/>
<proteinExistence type="predicted"/>
<dbReference type="RefSeq" id="WP_151663803.1">
    <property type="nucleotide sequence ID" value="NZ_WBWS01000014.1"/>
</dbReference>
<sequence>MQFDVILPEGMVEVVTNLEATNLPETEIEKLRKAGLSQRDIAFRLDLSQQAVSKHLNSLPPRLTDWPIVGTWDEDDEGESDNQPSLAA</sequence>
<name>A0A6L3Z4P7_BRUAN</name>
<evidence type="ECO:0000313" key="2">
    <source>
        <dbReference type="EMBL" id="KAB2767625.1"/>
    </source>
</evidence>
<gene>
    <name evidence="2" type="ORF">F9L04_14980</name>
</gene>
<dbReference type="EMBL" id="WBWS01000014">
    <property type="protein sequence ID" value="KAB2767625.1"/>
    <property type="molecule type" value="Genomic_DNA"/>
</dbReference>
<protein>
    <submittedName>
        <fullName evidence="2">Winged helix-turn-helix transcriptional regulator</fullName>
    </submittedName>
</protein>
<dbReference type="Proteomes" id="UP000481876">
    <property type="component" value="Unassembled WGS sequence"/>
</dbReference>
<evidence type="ECO:0000313" key="3">
    <source>
        <dbReference type="Proteomes" id="UP000481876"/>
    </source>
</evidence>